<dbReference type="AlphaFoldDB" id="A0A2C5ZIY8"/>
<proteinExistence type="predicted"/>
<dbReference type="InterPro" id="IPR027417">
    <property type="entry name" value="P-loop_NTPase"/>
</dbReference>
<dbReference type="STRING" id="2004952.A0A2C5ZIY8"/>
<reference evidence="1 2" key="1">
    <citation type="submission" date="2017-06" db="EMBL/GenBank/DDBJ databases">
        <title>Ant-infecting Ophiocordyceps genomes reveal a high diversity of potential behavioral manipulation genes and a possible major role for enterotoxins.</title>
        <authorList>
            <person name="De Bekker C."/>
            <person name="Evans H.C."/>
            <person name="Brachmann A."/>
            <person name="Hughes D.P."/>
        </authorList>
    </citation>
    <scope>NUCLEOTIDE SEQUENCE [LARGE SCALE GENOMIC DNA]</scope>
    <source>
        <strain evidence="1 2">Map16</strain>
    </source>
</reference>
<dbReference type="SUPFAM" id="SSF52540">
    <property type="entry name" value="P-loop containing nucleoside triphosphate hydrolases"/>
    <property type="match status" value="1"/>
</dbReference>
<dbReference type="Gene3D" id="3.40.50.300">
    <property type="entry name" value="P-loop containing nucleotide triphosphate hydrolases"/>
    <property type="match status" value="1"/>
</dbReference>
<gene>
    <name evidence="1" type="ORF">CDD80_3773</name>
</gene>
<keyword evidence="2" id="KW-1185">Reference proteome</keyword>
<accession>A0A2C5ZIY8</accession>
<evidence type="ECO:0000313" key="2">
    <source>
        <dbReference type="Proteomes" id="UP000226431"/>
    </source>
</evidence>
<dbReference type="OrthoDB" id="2316594at2759"/>
<comment type="caution">
    <text evidence="1">The sequence shown here is derived from an EMBL/GenBank/DDBJ whole genome shotgun (WGS) entry which is preliminary data.</text>
</comment>
<dbReference type="Proteomes" id="UP000226431">
    <property type="component" value="Unassembled WGS sequence"/>
</dbReference>
<name>A0A2C5ZIY8_9HYPO</name>
<organism evidence="1 2">
    <name type="scientific">Ophiocordyceps camponoti-rufipedis</name>
    <dbReference type="NCBI Taxonomy" id="2004952"/>
    <lineage>
        <taxon>Eukaryota</taxon>
        <taxon>Fungi</taxon>
        <taxon>Dikarya</taxon>
        <taxon>Ascomycota</taxon>
        <taxon>Pezizomycotina</taxon>
        <taxon>Sordariomycetes</taxon>
        <taxon>Hypocreomycetidae</taxon>
        <taxon>Hypocreales</taxon>
        <taxon>Ophiocordycipitaceae</taxon>
        <taxon>Ophiocordyceps</taxon>
    </lineage>
</organism>
<sequence length="509" mass="55490">MAPHVTEEPSSQIPSLLSQLSLLHIPVEPTLDTVVRSTPIFTESVRAHDEDSYTQYGLLGGQVSKMNNTVLTSPLTPRQDPRVYFNVAAPSSVFICGSQGSGKSHTLSCLLENCLIASEANVLPHPLTGLVLHYDTFVSDEGGYPCEAACLSSSEEVSVRVLCPPTNLANLKRLYARHPRVTVEALQIDEKHLNTQRMLDLMAISSIQGSGMPLYLHVITRILRQMRKKQQYTEKSFNYAAFKAALSQEDLTPGQWVPLQQRMDTLESFMVETQTSTGRKTTTNSLNKGNSWAPQPGELTIVDLSCPCVTPDAACALFNICVSLFIEQDPTIGRVIALDEAHKYMTHSEDGASSTLTETLLSIIRLQRHVATRVIVSTQEPTVSPKLLDLSSVTIVHRFTSPAWLRSLKQHLATDGASDGADDSTPDDSSSAASLVDVRQSDFESKLLGKILALGQGEAFLFSPSSIIDVSEDAAHGNDVRPIKLGSGAIKIHIRKRVTEDGGRTIMAE</sequence>
<dbReference type="EMBL" id="NJES01000034">
    <property type="protein sequence ID" value="PHH79780.1"/>
    <property type="molecule type" value="Genomic_DNA"/>
</dbReference>
<evidence type="ECO:0008006" key="3">
    <source>
        <dbReference type="Google" id="ProtNLM"/>
    </source>
</evidence>
<protein>
    <recommendedName>
        <fullName evidence="3">Zona occludens toxin N-terminal domain-containing protein</fullName>
    </recommendedName>
</protein>
<evidence type="ECO:0000313" key="1">
    <source>
        <dbReference type="EMBL" id="PHH79780.1"/>
    </source>
</evidence>